<dbReference type="PANTHER" id="PTHR34374">
    <property type="entry name" value="LARGE RIBOSOMAL RNA SUBUNIT ACCUMULATION PROTEIN YCED HOMOLOG 1, CHLOROPLASTIC"/>
    <property type="match status" value="1"/>
</dbReference>
<dbReference type="Pfam" id="PF02620">
    <property type="entry name" value="YceD"/>
    <property type="match status" value="1"/>
</dbReference>
<dbReference type="AlphaFoldDB" id="A0A383A8R3"/>
<name>A0A383A8R3_9ZZZZ</name>
<protein>
    <recommendedName>
        <fullName evidence="2">DUF177 domain-containing protein</fullName>
    </recommendedName>
</protein>
<evidence type="ECO:0000313" key="1">
    <source>
        <dbReference type="EMBL" id="SVE04001.1"/>
    </source>
</evidence>
<dbReference type="PANTHER" id="PTHR34374:SF1">
    <property type="entry name" value="LARGE RIBOSOMAL RNA SUBUNIT ACCUMULATION PROTEIN YCED HOMOLOG 1, CHLOROPLASTIC"/>
    <property type="match status" value="1"/>
</dbReference>
<gene>
    <name evidence="1" type="ORF">METZ01_LOCUS456855</name>
</gene>
<organism evidence="1">
    <name type="scientific">marine metagenome</name>
    <dbReference type="NCBI Taxonomy" id="408172"/>
    <lineage>
        <taxon>unclassified sequences</taxon>
        <taxon>metagenomes</taxon>
        <taxon>ecological metagenomes</taxon>
    </lineage>
</organism>
<evidence type="ECO:0008006" key="2">
    <source>
        <dbReference type="Google" id="ProtNLM"/>
    </source>
</evidence>
<proteinExistence type="predicted"/>
<dbReference type="EMBL" id="UINC01190044">
    <property type="protein sequence ID" value="SVE04001.1"/>
    <property type="molecule type" value="Genomic_DNA"/>
</dbReference>
<sequence length="164" mass="17872">MTSNCSDILRLKVGHILNKPVGFVSDVQIKGKEFHIASDLFVDSLFGSISLTRIPLGILEAGDVEATSSTECGRCLVSHLSTTSASISELYSEHDNEQSQFTIGDNCELDLGPFFRELLLVSEPIQALCFPECKGLCANCGANLNKSECECYEENINENLSIAF</sequence>
<accession>A0A383A8R3</accession>
<reference evidence="1" key="1">
    <citation type="submission" date="2018-05" db="EMBL/GenBank/DDBJ databases">
        <authorList>
            <person name="Lanie J.A."/>
            <person name="Ng W.-L."/>
            <person name="Kazmierczak K.M."/>
            <person name="Andrzejewski T.M."/>
            <person name="Davidsen T.M."/>
            <person name="Wayne K.J."/>
            <person name="Tettelin H."/>
            <person name="Glass J.I."/>
            <person name="Rusch D."/>
            <person name="Podicherti R."/>
            <person name="Tsui H.-C.T."/>
            <person name="Winkler M.E."/>
        </authorList>
    </citation>
    <scope>NUCLEOTIDE SEQUENCE</scope>
</reference>
<dbReference type="InterPro" id="IPR003772">
    <property type="entry name" value="YceD"/>
</dbReference>